<reference evidence="1 2" key="1">
    <citation type="submission" date="2024-01" db="EMBL/GenBank/DDBJ databases">
        <title>The genomes of 5 underutilized Papilionoideae crops provide insights into root nodulation and disease resistanc.</title>
        <authorList>
            <person name="Jiang F."/>
        </authorList>
    </citation>
    <scope>NUCLEOTIDE SEQUENCE [LARGE SCALE GENOMIC DNA]</scope>
    <source>
        <strain evidence="1">DUOXIRENSHENG_FW03</strain>
        <tissue evidence="1">Leaves</tissue>
    </source>
</reference>
<dbReference type="Proteomes" id="UP001386955">
    <property type="component" value="Unassembled WGS sequence"/>
</dbReference>
<evidence type="ECO:0000313" key="2">
    <source>
        <dbReference type="Proteomes" id="UP001386955"/>
    </source>
</evidence>
<keyword evidence="2" id="KW-1185">Reference proteome</keyword>
<protein>
    <submittedName>
        <fullName evidence="1">Uncharacterized protein</fullName>
    </submittedName>
</protein>
<organism evidence="1 2">
    <name type="scientific">Psophocarpus tetragonolobus</name>
    <name type="common">Winged bean</name>
    <name type="synonym">Dolichos tetragonolobus</name>
    <dbReference type="NCBI Taxonomy" id="3891"/>
    <lineage>
        <taxon>Eukaryota</taxon>
        <taxon>Viridiplantae</taxon>
        <taxon>Streptophyta</taxon>
        <taxon>Embryophyta</taxon>
        <taxon>Tracheophyta</taxon>
        <taxon>Spermatophyta</taxon>
        <taxon>Magnoliopsida</taxon>
        <taxon>eudicotyledons</taxon>
        <taxon>Gunneridae</taxon>
        <taxon>Pentapetalae</taxon>
        <taxon>rosids</taxon>
        <taxon>fabids</taxon>
        <taxon>Fabales</taxon>
        <taxon>Fabaceae</taxon>
        <taxon>Papilionoideae</taxon>
        <taxon>50 kb inversion clade</taxon>
        <taxon>NPAAA clade</taxon>
        <taxon>indigoferoid/millettioid clade</taxon>
        <taxon>Phaseoleae</taxon>
        <taxon>Psophocarpus</taxon>
    </lineage>
</organism>
<dbReference type="AlphaFoldDB" id="A0AAN9RL74"/>
<accession>A0AAN9RL74</accession>
<sequence>MSFMVTTSDSGAPAEFWGLLAQRLSVCTPISLLQDNNSLCILQIPFLLLIGIAGNVVKKIDAQREGNGVWNIGIEC</sequence>
<comment type="caution">
    <text evidence="1">The sequence shown here is derived from an EMBL/GenBank/DDBJ whole genome shotgun (WGS) entry which is preliminary data.</text>
</comment>
<proteinExistence type="predicted"/>
<evidence type="ECO:0000313" key="1">
    <source>
        <dbReference type="EMBL" id="KAK7380765.1"/>
    </source>
</evidence>
<gene>
    <name evidence="1" type="ORF">VNO78_33284</name>
</gene>
<dbReference type="EMBL" id="JAYMYS010000009">
    <property type="protein sequence ID" value="KAK7380765.1"/>
    <property type="molecule type" value="Genomic_DNA"/>
</dbReference>
<name>A0AAN9RL74_PSOTE</name>